<dbReference type="PANTHER" id="PTHR42680">
    <property type="entry name" value="DCTP DEAMINASE"/>
    <property type="match status" value="1"/>
</dbReference>
<evidence type="ECO:0000313" key="4">
    <source>
        <dbReference type="Proteomes" id="UP000241890"/>
    </source>
</evidence>
<dbReference type="Pfam" id="PF22569">
    <property type="entry name" value="DCD_C"/>
    <property type="match status" value="1"/>
</dbReference>
<feature type="domain" description="2'-deoxycytidine 5'-triphosphate deaminase C-terminal" evidence="2">
    <location>
        <begin position="191"/>
        <end position="361"/>
    </location>
</feature>
<proteinExistence type="predicted"/>
<dbReference type="PANTHER" id="PTHR42680:SF3">
    <property type="entry name" value="DCTP DEAMINASE"/>
    <property type="match status" value="1"/>
</dbReference>
<sequence>MPSRPEPTRAEAEAAKELLLQHIEPASVDLPVGRECFLVRDKVLPHKQSIRDLVYARNSDLVLERKKVDPVEGVLLLKGQTYLFPCARISLEQDLSGSLSPKSSIGRVDLMVRGIFDGCGLYDTVEGSGELWMEVSPRSFNVRVHEHQPLSQLMIFRKQSPVDDAPLSPSGLRHHVLCYDEDGSPILFPQVHRGALVLSLNLKAERPDGVLGFEAVPTSAVIDLGSLGTHEAERFFRPIPANEAVTLEKDKFYILATKERVSIPNHLSAEMVPFSSRVGELRAHYAGFFDPGFGYGHDGSIKGTVGVLEVRPHETVTVYDGQPICLMEFFNNSSLPSRPYGHPEKANNYQSQQGPKLAKFFK</sequence>
<evidence type="ECO:0008006" key="5">
    <source>
        <dbReference type="Google" id="ProtNLM"/>
    </source>
</evidence>
<organism evidence="3 4">
    <name type="scientific">Hondaea fermentalgiana</name>
    <dbReference type="NCBI Taxonomy" id="2315210"/>
    <lineage>
        <taxon>Eukaryota</taxon>
        <taxon>Sar</taxon>
        <taxon>Stramenopiles</taxon>
        <taxon>Bigyra</taxon>
        <taxon>Labyrinthulomycetes</taxon>
        <taxon>Thraustochytrida</taxon>
        <taxon>Thraustochytriidae</taxon>
        <taxon>Hondaea</taxon>
    </lineage>
</organism>
<name>A0A2R5GBQ3_9STRA</name>
<dbReference type="Proteomes" id="UP000241890">
    <property type="component" value="Unassembled WGS sequence"/>
</dbReference>
<evidence type="ECO:0000259" key="1">
    <source>
        <dbReference type="Pfam" id="PF06559"/>
    </source>
</evidence>
<dbReference type="SUPFAM" id="SSF51283">
    <property type="entry name" value="dUTPase-like"/>
    <property type="match status" value="2"/>
</dbReference>
<dbReference type="InterPro" id="IPR010550">
    <property type="entry name" value="DCD_N"/>
</dbReference>
<gene>
    <name evidence="3" type="ORF">FCC1311_046352</name>
</gene>
<comment type="caution">
    <text evidence="3">The sequence shown here is derived from an EMBL/GenBank/DDBJ whole genome shotgun (WGS) entry which is preliminary data.</text>
</comment>
<accession>A0A2R5GBQ3</accession>
<keyword evidence="4" id="KW-1185">Reference proteome</keyword>
<dbReference type="InParanoid" id="A0A2R5GBQ3"/>
<dbReference type="InterPro" id="IPR036157">
    <property type="entry name" value="dUTPase-like_sf"/>
</dbReference>
<dbReference type="Pfam" id="PF06559">
    <property type="entry name" value="DCD_N"/>
    <property type="match status" value="1"/>
</dbReference>
<dbReference type="Gene3D" id="2.70.40.10">
    <property type="match status" value="2"/>
</dbReference>
<evidence type="ECO:0000259" key="2">
    <source>
        <dbReference type="Pfam" id="PF22569"/>
    </source>
</evidence>
<dbReference type="AlphaFoldDB" id="A0A2R5GBQ3"/>
<dbReference type="GO" id="GO:0008829">
    <property type="term" value="F:dCTP deaminase activity"/>
    <property type="evidence" value="ECO:0007669"/>
    <property type="project" value="InterPro"/>
</dbReference>
<dbReference type="OrthoDB" id="10413157at2759"/>
<reference evidence="3 4" key="1">
    <citation type="submission" date="2017-12" db="EMBL/GenBank/DDBJ databases">
        <title>Sequencing, de novo assembly and annotation of complete genome of a new Thraustochytrid species, strain FCC1311.</title>
        <authorList>
            <person name="Sedici K."/>
            <person name="Godart F."/>
            <person name="Aiese Cigliano R."/>
            <person name="Sanseverino W."/>
            <person name="Barakat M."/>
            <person name="Ortet P."/>
            <person name="Marechal E."/>
            <person name="Cagnac O."/>
            <person name="Amato A."/>
        </authorList>
    </citation>
    <scope>NUCLEOTIDE SEQUENCE [LARGE SCALE GENOMIC DNA]</scope>
</reference>
<dbReference type="EMBL" id="BEYU01000040">
    <property type="protein sequence ID" value="GBG28412.1"/>
    <property type="molecule type" value="Genomic_DNA"/>
</dbReference>
<dbReference type="GO" id="GO:0009394">
    <property type="term" value="P:2'-deoxyribonucleotide metabolic process"/>
    <property type="evidence" value="ECO:0007669"/>
    <property type="project" value="InterPro"/>
</dbReference>
<protein>
    <recommendedName>
        <fullName evidence="5">2'-deoxycytidine 5'-triphosphate deaminase</fullName>
    </recommendedName>
</protein>
<feature type="domain" description="2'-deoxycytidine 5'-triphosphate deaminase N-terminal" evidence="1">
    <location>
        <begin position="14"/>
        <end position="156"/>
    </location>
</feature>
<evidence type="ECO:0000313" key="3">
    <source>
        <dbReference type="EMBL" id="GBG28412.1"/>
    </source>
</evidence>
<dbReference type="InterPro" id="IPR053811">
    <property type="entry name" value="DCD_C"/>
</dbReference>